<dbReference type="InterPro" id="IPR029039">
    <property type="entry name" value="Flavoprotein-like_sf"/>
</dbReference>
<dbReference type="InterPro" id="IPR051796">
    <property type="entry name" value="ISF_SsuE-like"/>
</dbReference>
<keyword evidence="1" id="KW-0285">Flavoprotein</keyword>
<evidence type="ECO:0000259" key="3">
    <source>
        <dbReference type="Pfam" id="PF03358"/>
    </source>
</evidence>
<dbReference type="EMBL" id="CP001185">
    <property type="protein sequence ID" value="ACJ75543.1"/>
    <property type="molecule type" value="Genomic_DNA"/>
</dbReference>
<accession>B7IHH9</accession>
<feature type="domain" description="NADPH-dependent FMN reductase-like" evidence="3">
    <location>
        <begin position="3"/>
        <end position="142"/>
    </location>
</feature>
<dbReference type="Gene3D" id="3.40.50.360">
    <property type="match status" value="1"/>
</dbReference>
<keyword evidence="2" id="KW-0288">FMN</keyword>
<evidence type="ECO:0000313" key="5">
    <source>
        <dbReference type="Proteomes" id="UP000002453"/>
    </source>
</evidence>
<evidence type="ECO:0000256" key="2">
    <source>
        <dbReference type="ARBA" id="ARBA00022643"/>
    </source>
</evidence>
<dbReference type="RefSeq" id="WP_012579992.1">
    <property type="nucleotide sequence ID" value="NC_011653.1"/>
</dbReference>
<dbReference type="PANTHER" id="PTHR43278:SF2">
    <property type="entry name" value="IRON-SULFUR FLAVOPROTEIN"/>
    <property type="match status" value="1"/>
</dbReference>
<evidence type="ECO:0000313" key="4">
    <source>
        <dbReference type="EMBL" id="ACJ75543.1"/>
    </source>
</evidence>
<dbReference type="GO" id="GO:0016491">
    <property type="term" value="F:oxidoreductase activity"/>
    <property type="evidence" value="ECO:0007669"/>
    <property type="project" value="InterPro"/>
</dbReference>
<gene>
    <name evidence="4" type="ordered locus">THA_1087</name>
</gene>
<dbReference type="STRING" id="484019.THA_1087"/>
<dbReference type="SUPFAM" id="SSF52218">
    <property type="entry name" value="Flavoproteins"/>
    <property type="match status" value="1"/>
</dbReference>
<reference evidence="4 5" key="1">
    <citation type="journal article" date="2009" name="J. Bacteriol.">
        <title>The genome of Thermosipho africanus TCF52B: lateral genetic connections to the Firmicutes and Archaea.</title>
        <authorList>
            <person name="Nesboe C.L."/>
            <person name="Bapteste E."/>
            <person name="Curtis B."/>
            <person name="Dahle H."/>
            <person name="Lopez P."/>
            <person name="Macleod D."/>
            <person name="Dlutek M."/>
            <person name="Bowman S."/>
            <person name="Zhaxybayeva O."/>
            <person name="Birkeland N.-K."/>
            <person name="Doolittle W.F."/>
        </authorList>
    </citation>
    <scope>NUCLEOTIDE SEQUENCE [LARGE SCALE GENOMIC DNA]</scope>
    <source>
        <strain evidence="4 5">TCF52B</strain>
    </source>
</reference>
<dbReference type="KEGG" id="taf:THA_1087"/>
<proteinExistence type="predicted"/>
<dbReference type="eggNOG" id="COG0655">
    <property type="taxonomic scope" value="Bacteria"/>
</dbReference>
<dbReference type="AlphaFoldDB" id="B7IHH9"/>
<dbReference type="HOGENOM" id="CLU_050993_1_0_0"/>
<name>B7IHH9_THEAB</name>
<dbReference type="OrthoDB" id="9790975at2"/>
<sequence length="233" mass="27076">MKKVLVINGSARKGRTFELLKNIAEKLPYDVEYIHLKEYDIKDCLGCEVCKKKDFCVIKDQAEELMEKLKSADGIVLGTPVYIENVSGVLKKFLDRTCRWYHRPPLLGKPALLVATTAGSSLKKVLQYLEDVVTTWGMIPTGKIGKRVSEKRVVSKKQIKKFINAMEKPPKRYIRLTKLIRFQVQKAMATNLLDIDKNYWIEKGLNKKKLPLQILYRSFLILIFNFIWKIHFK</sequence>
<organism evidence="4 5">
    <name type="scientific">Thermosipho africanus (strain TCF52B)</name>
    <dbReference type="NCBI Taxonomy" id="484019"/>
    <lineage>
        <taxon>Bacteria</taxon>
        <taxon>Thermotogati</taxon>
        <taxon>Thermotogota</taxon>
        <taxon>Thermotogae</taxon>
        <taxon>Thermotogales</taxon>
        <taxon>Fervidobacteriaceae</taxon>
        <taxon>Thermosipho</taxon>
    </lineage>
</organism>
<dbReference type="Proteomes" id="UP000002453">
    <property type="component" value="Chromosome"/>
</dbReference>
<dbReference type="InterPro" id="IPR005025">
    <property type="entry name" value="FMN_Rdtase-like_dom"/>
</dbReference>
<dbReference type="PANTHER" id="PTHR43278">
    <property type="entry name" value="NAD(P)H-DEPENDENT FMN-CONTAINING OXIDOREDUCTASE YWQN-RELATED"/>
    <property type="match status" value="1"/>
</dbReference>
<protein>
    <submittedName>
        <fullName evidence="4">Iron-sulfur flavoprotein</fullName>
    </submittedName>
</protein>
<evidence type="ECO:0000256" key="1">
    <source>
        <dbReference type="ARBA" id="ARBA00022630"/>
    </source>
</evidence>
<dbReference type="Pfam" id="PF03358">
    <property type="entry name" value="FMN_red"/>
    <property type="match status" value="1"/>
</dbReference>
<keyword evidence="5" id="KW-1185">Reference proteome</keyword>